<accession>A0A2P6NDE4</accession>
<organism evidence="4 5">
    <name type="scientific">Planoprotostelium fungivorum</name>
    <dbReference type="NCBI Taxonomy" id="1890364"/>
    <lineage>
        <taxon>Eukaryota</taxon>
        <taxon>Amoebozoa</taxon>
        <taxon>Evosea</taxon>
        <taxon>Variosea</taxon>
        <taxon>Cavosteliida</taxon>
        <taxon>Cavosteliaceae</taxon>
        <taxon>Planoprotostelium</taxon>
    </lineage>
</organism>
<dbReference type="InterPro" id="IPR011989">
    <property type="entry name" value="ARM-like"/>
</dbReference>
<evidence type="ECO:0000256" key="1">
    <source>
        <dbReference type="ARBA" id="ARBA00008565"/>
    </source>
</evidence>
<dbReference type="InterPro" id="IPR033060">
    <property type="entry name" value="INTS7"/>
</dbReference>
<dbReference type="PANTHER" id="PTHR13322">
    <property type="entry name" value="C1ORF73 PROTEIN"/>
    <property type="match status" value="1"/>
</dbReference>
<name>A0A2P6NDE4_9EUKA</name>
<dbReference type="AlphaFoldDB" id="A0A2P6NDE4"/>
<sequence>MIRNVTHPTEPLKEEGKISSHQHLSVVITWGHDEARQSKRPHWDNRRGQRQTELESLASVFTHTPIFPFGFIERLVSTRSVPLCSSSFFMPSLCLPGGYLLTFCVAFECSLGLSQRAAIQWEAFLGPRGEAEDILQDYERGIRSGNIGTQCEAIILLCARVTSPASKNYSYTFINSVTLKLADLFRTGNNRLRMVLYQSFRKMFQKKSALSLNVNIEEVLRRFNNVLQSNDPVARSITLRTLGSLSFVLSDQINIHHSIRKCLQSHHQMELHSAIYVIDRLCATSSNFAQTILPKITEMIRDLQTDPNTKLRLIRIYRHMHSSPEAAEVCRATCISLLPGYSSTPFQSTIVRTLTQLSIRSLFHIPPQIAMLLRILEEEDRIKLRLDAMEDMITIAMCSPYENFETKKYIDLIEKESRMAIYNGDTDGKQRRLIRKQFQLIRILSKSSEQCRSLEENDWIPLLTNYCTIYNDDPIVLFECLTTMINMIQQSDLTKNSFYSSCVTTLFSLLVTKVATDRENYVPVHKEVLKVVCDCVRKALSMGDIISTDKRADIIDSILRIIPYSLDRSTESSKCLNATLENISHQDAAQLFGKNPQYYDQMYDILHKMSSSSSRRRHVFLGELLRFTTIVHQYSSHSDEVINIFRDNINRLVRNICSSDDMWYKYNVCVSSMSAGLHPASRAILTRGKIREGTISPVNVNWMECMEYVSEGETMANLGHYNPSIHRLQLAITKLTACQMEGFDFEDSMKFLRCRISLLTSLMELHSIVIHLQSDQSPSLYTQTLRDIDGQLEQLSNEYHRWKIQHKTTSTDHCTLEHYEWTCNVTRSMVQYVDAADDVTTRHLQLPEGTLPLHRPHPGLSSMCDDVTREVARRNESDVGTKYRKMMGWLKKMNGMFYGYPPLFFAHQRK</sequence>
<dbReference type="Pfam" id="PF24436">
    <property type="entry name" value="INTS7_N"/>
    <property type="match status" value="1"/>
</dbReference>
<dbReference type="STRING" id="1890364.A0A2P6NDE4"/>
<evidence type="ECO:0000313" key="4">
    <source>
        <dbReference type="EMBL" id="PRP81983.1"/>
    </source>
</evidence>
<dbReference type="Gene3D" id="1.25.10.10">
    <property type="entry name" value="Leucine-rich Repeat Variant"/>
    <property type="match status" value="1"/>
</dbReference>
<feature type="domain" description="Integrator complex subunit 7 N-terminal" evidence="3">
    <location>
        <begin position="135"/>
        <end position="676"/>
    </location>
</feature>
<keyword evidence="5" id="KW-1185">Reference proteome</keyword>
<comment type="similarity">
    <text evidence="1">Belongs to the Integrator subunit 7 family.</text>
</comment>
<dbReference type="InParanoid" id="A0A2P6NDE4"/>
<protein>
    <submittedName>
        <fullName evidence="4">Armadillo-like helical domain-containing protein</fullName>
    </submittedName>
</protein>
<gene>
    <name evidence="4" type="ORF">PROFUN_10477</name>
</gene>
<proteinExistence type="inferred from homology"/>
<evidence type="ECO:0000256" key="2">
    <source>
        <dbReference type="SAM" id="MobiDB-lite"/>
    </source>
</evidence>
<reference evidence="4 5" key="1">
    <citation type="journal article" date="2018" name="Genome Biol. Evol.">
        <title>Multiple Roots of Fruiting Body Formation in Amoebozoa.</title>
        <authorList>
            <person name="Hillmann F."/>
            <person name="Forbes G."/>
            <person name="Novohradska S."/>
            <person name="Ferling I."/>
            <person name="Riege K."/>
            <person name="Groth M."/>
            <person name="Westermann M."/>
            <person name="Marz M."/>
            <person name="Spaller T."/>
            <person name="Winckler T."/>
            <person name="Schaap P."/>
            <person name="Glockner G."/>
        </authorList>
    </citation>
    <scope>NUCLEOTIDE SEQUENCE [LARGE SCALE GENOMIC DNA]</scope>
    <source>
        <strain evidence="4 5">Jena</strain>
    </source>
</reference>
<dbReference type="Proteomes" id="UP000241769">
    <property type="component" value="Unassembled WGS sequence"/>
</dbReference>
<feature type="region of interest" description="Disordered" evidence="2">
    <location>
        <begin position="1"/>
        <end position="20"/>
    </location>
</feature>
<dbReference type="GO" id="GO:0032039">
    <property type="term" value="C:integrator complex"/>
    <property type="evidence" value="ECO:0007669"/>
    <property type="project" value="InterPro"/>
</dbReference>
<evidence type="ECO:0000259" key="3">
    <source>
        <dbReference type="Pfam" id="PF24436"/>
    </source>
</evidence>
<dbReference type="PANTHER" id="PTHR13322:SF2">
    <property type="entry name" value="INTEGRATOR COMPLEX SUBUNIT 7"/>
    <property type="match status" value="1"/>
</dbReference>
<dbReference type="InterPro" id="IPR056516">
    <property type="entry name" value="INTS7_N"/>
</dbReference>
<dbReference type="OrthoDB" id="19459at2759"/>
<comment type="caution">
    <text evidence="4">The sequence shown here is derived from an EMBL/GenBank/DDBJ whole genome shotgun (WGS) entry which is preliminary data.</text>
</comment>
<dbReference type="GO" id="GO:0034472">
    <property type="term" value="P:snRNA 3'-end processing"/>
    <property type="evidence" value="ECO:0007669"/>
    <property type="project" value="TreeGrafter"/>
</dbReference>
<dbReference type="InterPro" id="IPR016024">
    <property type="entry name" value="ARM-type_fold"/>
</dbReference>
<dbReference type="EMBL" id="MDYQ01000112">
    <property type="protein sequence ID" value="PRP81983.1"/>
    <property type="molecule type" value="Genomic_DNA"/>
</dbReference>
<evidence type="ECO:0000313" key="5">
    <source>
        <dbReference type="Proteomes" id="UP000241769"/>
    </source>
</evidence>
<dbReference type="SUPFAM" id="SSF48371">
    <property type="entry name" value="ARM repeat"/>
    <property type="match status" value="1"/>
</dbReference>